<keyword evidence="1 2" id="KW-0238">DNA-binding</keyword>
<protein>
    <submittedName>
        <fullName evidence="4">TetR/AcrR family transcriptional regulator</fullName>
    </submittedName>
</protein>
<dbReference type="PRINTS" id="PR00455">
    <property type="entry name" value="HTHTETR"/>
</dbReference>
<dbReference type="PROSITE" id="PS50977">
    <property type="entry name" value="HTH_TETR_2"/>
    <property type="match status" value="1"/>
</dbReference>
<evidence type="ECO:0000313" key="4">
    <source>
        <dbReference type="EMBL" id="MBA4496457.1"/>
    </source>
</evidence>
<comment type="caution">
    <text evidence="4">The sequence shown here is derived from an EMBL/GenBank/DDBJ whole genome shotgun (WGS) entry which is preliminary data.</text>
</comment>
<sequence length="141" mass="17127">MVKFNREQVLQTARTLFVEESYCSVTIRKVARALGYSHGTLYYHFKDKAALMHEILQRDFTKMRAEIVRQNRESDDPLQRLQTILNTFIRFDVTHPHHYHLMFIERDPDYEQYHMKESRESIQLFLQYISQTFWLFTNDSS</sequence>
<dbReference type="AlphaFoldDB" id="A0A7W2AAN9"/>
<feature type="DNA-binding region" description="H-T-H motif" evidence="2">
    <location>
        <begin position="26"/>
        <end position="45"/>
    </location>
</feature>
<evidence type="ECO:0000256" key="1">
    <source>
        <dbReference type="ARBA" id="ARBA00023125"/>
    </source>
</evidence>
<proteinExistence type="predicted"/>
<dbReference type="InterPro" id="IPR009057">
    <property type="entry name" value="Homeodomain-like_sf"/>
</dbReference>
<keyword evidence="5" id="KW-1185">Reference proteome</keyword>
<evidence type="ECO:0000259" key="3">
    <source>
        <dbReference type="PROSITE" id="PS50977"/>
    </source>
</evidence>
<dbReference type="EMBL" id="JACEIQ010000036">
    <property type="protein sequence ID" value="MBA4496457.1"/>
    <property type="molecule type" value="Genomic_DNA"/>
</dbReference>
<dbReference type="SUPFAM" id="SSF48498">
    <property type="entry name" value="Tetracyclin repressor-like, C-terminal domain"/>
    <property type="match status" value="1"/>
</dbReference>
<dbReference type="PANTHER" id="PTHR43479">
    <property type="entry name" value="ACREF/ENVCD OPERON REPRESSOR-RELATED"/>
    <property type="match status" value="1"/>
</dbReference>
<dbReference type="SUPFAM" id="SSF46689">
    <property type="entry name" value="Homeodomain-like"/>
    <property type="match status" value="1"/>
</dbReference>
<name>A0A7W2AAN9_9BACL</name>
<accession>A0A7W2AAN9</accession>
<dbReference type="InterPro" id="IPR036271">
    <property type="entry name" value="Tet_transcr_reg_TetR-rel_C_sf"/>
</dbReference>
<evidence type="ECO:0000313" key="5">
    <source>
        <dbReference type="Proteomes" id="UP000535491"/>
    </source>
</evidence>
<dbReference type="GO" id="GO:0003677">
    <property type="term" value="F:DNA binding"/>
    <property type="evidence" value="ECO:0007669"/>
    <property type="project" value="UniProtKB-UniRule"/>
</dbReference>
<dbReference type="RefSeq" id="WP_181754899.1">
    <property type="nucleotide sequence ID" value="NZ_JACEIQ010000036.1"/>
</dbReference>
<dbReference type="Proteomes" id="UP000535491">
    <property type="component" value="Unassembled WGS sequence"/>
</dbReference>
<dbReference type="InterPro" id="IPR050624">
    <property type="entry name" value="HTH-type_Tx_Regulator"/>
</dbReference>
<reference evidence="4 5" key="1">
    <citation type="submission" date="2020-07" db="EMBL/GenBank/DDBJ databases">
        <authorList>
            <person name="Feng H."/>
        </authorList>
    </citation>
    <scope>NUCLEOTIDE SEQUENCE [LARGE SCALE GENOMIC DNA]</scope>
    <source>
        <strain evidence="5">s-10</strain>
    </source>
</reference>
<feature type="domain" description="HTH tetR-type" evidence="3">
    <location>
        <begin position="3"/>
        <end position="63"/>
    </location>
</feature>
<gene>
    <name evidence="4" type="ORF">H1191_19555</name>
</gene>
<evidence type="ECO:0000256" key="2">
    <source>
        <dbReference type="PROSITE-ProRule" id="PRU00335"/>
    </source>
</evidence>
<dbReference type="Gene3D" id="1.10.357.10">
    <property type="entry name" value="Tetracycline Repressor, domain 2"/>
    <property type="match status" value="1"/>
</dbReference>
<dbReference type="InterPro" id="IPR001647">
    <property type="entry name" value="HTH_TetR"/>
</dbReference>
<dbReference type="Pfam" id="PF00440">
    <property type="entry name" value="TetR_N"/>
    <property type="match status" value="1"/>
</dbReference>
<dbReference type="PANTHER" id="PTHR43479:SF11">
    <property type="entry name" value="ACREF_ENVCD OPERON REPRESSOR-RELATED"/>
    <property type="match status" value="1"/>
</dbReference>
<organism evidence="4 5">
    <name type="scientific">Paenactinomyces guangxiensis</name>
    <dbReference type="NCBI Taxonomy" id="1490290"/>
    <lineage>
        <taxon>Bacteria</taxon>
        <taxon>Bacillati</taxon>
        <taxon>Bacillota</taxon>
        <taxon>Bacilli</taxon>
        <taxon>Bacillales</taxon>
        <taxon>Thermoactinomycetaceae</taxon>
        <taxon>Paenactinomyces</taxon>
    </lineage>
</organism>